<name>A0A0C3DE97_9AGAM</name>
<dbReference type="HOGENOM" id="CLU_171507_1_1_1"/>
<protein>
    <recommendedName>
        <fullName evidence="1">DUF8040 domain-containing protein</fullName>
    </recommendedName>
</protein>
<dbReference type="Pfam" id="PF26138">
    <property type="entry name" value="DUF8040"/>
    <property type="match status" value="1"/>
</dbReference>
<evidence type="ECO:0000259" key="1">
    <source>
        <dbReference type="Pfam" id="PF26138"/>
    </source>
</evidence>
<reference evidence="2 3" key="1">
    <citation type="submission" date="2014-04" db="EMBL/GenBank/DDBJ databases">
        <authorList>
            <consortium name="DOE Joint Genome Institute"/>
            <person name="Kuo A."/>
            <person name="Kohler A."/>
            <person name="Nagy L.G."/>
            <person name="Floudas D."/>
            <person name="Copeland A."/>
            <person name="Barry K.W."/>
            <person name="Cichocki N."/>
            <person name="Veneault-Fourrey C."/>
            <person name="LaButti K."/>
            <person name="Lindquist E.A."/>
            <person name="Lipzen A."/>
            <person name="Lundell T."/>
            <person name="Morin E."/>
            <person name="Murat C."/>
            <person name="Sun H."/>
            <person name="Tunlid A."/>
            <person name="Henrissat B."/>
            <person name="Grigoriev I.V."/>
            <person name="Hibbett D.S."/>
            <person name="Martin F."/>
            <person name="Nordberg H.P."/>
            <person name="Cantor M.N."/>
            <person name="Hua S.X."/>
        </authorList>
    </citation>
    <scope>NUCLEOTIDE SEQUENCE [LARGE SCALE GENOMIC DNA]</scope>
    <source>
        <strain evidence="2 3">Foug A</strain>
    </source>
</reference>
<evidence type="ECO:0000313" key="3">
    <source>
        <dbReference type="Proteomes" id="UP000053989"/>
    </source>
</evidence>
<feature type="non-terminal residue" evidence="2">
    <location>
        <position position="1"/>
    </location>
</feature>
<gene>
    <name evidence="2" type="ORF">SCLCIDRAFT_40305</name>
</gene>
<dbReference type="OrthoDB" id="2686988at2759"/>
<reference evidence="3" key="2">
    <citation type="submission" date="2015-01" db="EMBL/GenBank/DDBJ databases">
        <title>Evolutionary Origins and Diversification of the Mycorrhizal Mutualists.</title>
        <authorList>
            <consortium name="DOE Joint Genome Institute"/>
            <consortium name="Mycorrhizal Genomics Consortium"/>
            <person name="Kohler A."/>
            <person name="Kuo A."/>
            <person name="Nagy L.G."/>
            <person name="Floudas D."/>
            <person name="Copeland A."/>
            <person name="Barry K.W."/>
            <person name="Cichocki N."/>
            <person name="Veneault-Fourrey C."/>
            <person name="LaButti K."/>
            <person name="Lindquist E.A."/>
            <person name="Lipzen A."/>
            <person name="Lundell T."/>
            <person name="Morin E."/>
            <person name="Murat C."/>
            <person name="Riley R."/>
            <person name="Ohm R."/>
            <person name="Sun H."/>
            <person name="Tunlid A."/>
            <person name="Henrissat B."/>
            <person name="Grigoriev I.V."/>
            <person name="Hibbett D.S."/>
            <person name="Martin F."/>
        </authorList>
    </citation>
    <scope>NUCLEOTIDE SEQUENCE [LARGE SCALE GENOMIC DNA]</scope>
    <source>
        <strain evidence="3">Foug A</strain>
    </source>
</reference>
<dbReference type="EMBL" id="KN822155">
    <property type="protein sequence ID" value="KIM54416.1"/>
    <property type="molecule type" value="Genomic_DNA"/>
</dbReference>
<organism evidence="2 3">
    <name type="scientific">Scleroderma citrinum Foug A</name>
    <dbReference type="NCBI Taxonomy" id="1036808"/>
    <lineage>
        <taxon>Eukaryota</taxon>
        <taxon>Fungi</taxon>
        <taxon>Dikarya</taxon>
        <taxon>Basidiomycota</taxon>
        <taxon>Agaricomycotina</taxon>
        <taxon>Agaricomycetes</taxon>
        <taxon>Agaricomycetidae</taxon>
        <taxon>Boletales</taxon>
        <taxon>Sclerodermatineae</taxon>
        <taxon>Sclerodermataceae</taxon>
        <taxon>Scleroderma</taxon>
    </lineage>
</organism>
<accession>A0A0C3DE97</accession>
<dbReference type="AlphaFoldDB" id="A0A0C3DE97"/>
<dbReference type="STRING" id="1036808.A0A0C3DE97"/>
<dbReference type="InterPro" id="IPR058353">
    <property type="entry name" value="DUF8040"/>
</dbReference>
<keyword evidence="3" id="KW-1185">Reference proteome</keyword>
<dbReference type="Proteomes" id="UP000053989">
    <property type="component" value="Unassembled WGS sequence"/>
</dbReference>
<feature type="domain" description="DUF8040" evidence="1">
    <location>
        <begin position="8"/>
        <end position="68"/>
    </location>
</feature>
<proteinExistence type="predicted"/>
<evidence type="ECO:0000313" key="2">
    <source>
        <dbReference type="EMBL" id="KIM54416.1"/>
    </source>
</evidence>
<sequence>RTPQLYHTSALSGEVWLIELILGHPDHIHCELGMDVHAFKSVTLELRHHGHQASSQVSLKEQLSIFLY</sequence>
<dbReference type="InParanoid" id="A0A0C3DE97"/>
<feature type="non-terminal residue" evidence="2">
    <location>
        <position position="68"/>
    </location>
</feature>